<feature type="region of interest" description="Disordered" evidence="1">
    <location>
        <begin position="449"/>
        <end position="517"/>
    </location>
</feature>
<keyword evidence="5" id="KW-1185">Reference proteome</keyword>
<feature type="signal peptide" evidence="2">
    <location>
        <begin position="1"/>
        <end position="24"/>
    </location>
</feature>
<evidence type="ECO:0000256" key="2">
    <source>
        <dbReference type="SAM" id="SignalP"/>
    </source>
</evidence>
<feature type="domain" description="SLH" evidence="3">
    <location>
        <begin position="167"/>
        <end position="226"/>
    </location>
</feature>
<evidence type="ECO:0000256" key="1">
    <source>
        <dbReference type="SAM" id="MobiDB-lite"/>
    </source>
</evidence>
<feature type="chain" id="PRO_5031518065" description="SLH domain-containing protein" evidence="2">
    <location>
        <begin position="25"/>
        <end position="831"/>
    </location>
</feature>
<feature type="domain" description="SLH" evidence="3">
    <location>
        <begin position="44"/>
        <end position="102"/>
    </location>
</feature>
<dbReference type="AlphaFoldDB" id="A0A7X3ILT8"/>
<dbReference type="InterPro" id="IPR051465">
    <property type="entry name" value="Cell_Envelope_Struct_Comp"/>
</dbReference>
<dbReference type="Proteomes" id="UP000460318">
    <property type="component" value="Unassembled WGS sequence"/>
</dbReference>
<dbReference type="EMBL" id="WUBI01000004">
    <property type="protein sequence ID" value="MWV46323.1"/>
    <property type="molecule type" value="Genomic_DNA"/>
</dbReference>
<name>A0A7X3ILT8_9BACL</name>
<comment type="caution">
    <text evidence="4">The sequence shown here is derived from an EMBL/GenBank/DDBJ whole genome shotgun (WGS) entry which is preliminary data.</text>
</comment>
<feature type="domain" description="SLH" evidence="3">
    <location>
        <begin position="103"/>
        <end position="166"/>
    </location>
</feature>
<dbReference type="PROSITE" id="PS51272">
    <property type="entry name" value="SLH"/>
    <property type="match status" value="3"/>
</dbReference>
<protein>
    <recommendedName>
        <fullName evidence="3">SLH domain-containing protein</fullName>
    </recommendedName>
</protein>
<keyword evidence="2" id="KW-0732">Signal</keyword>
<gene>
    <name evidence="4" type="ORF">GRF59_22215</name>
</gene>
<dbReference type="PANTHER" id="PTHR43308">
    <property type="entry name" value="OUTER MEMBRANE PROTEIN ALPHA-RELATED"/>
    <property type="match status" value="1"/>
</dbReference>
<evidence type="ECO:0000313" key="4">
    <source>
        <dbReference type="EMBL" id="MWV46323.1"/>
    </source>
</evidence>
<dbReference type="Pfam" id="PF00395">
    <property type="entry name" value="SLH"/>
    <property type="match status" value="3"/>
</dbReference>
<dbReference type="InterPro" id="IPR001119">
    <property type="entry name" value="SLH_dom"/>
</dbReference>
<proteinExistence type="predicted"/>
<dbReference type="RefSeq" id="WP_160499921.1">
    <property type="nucleotide sequence ID" value="NZ_WUBI01000004.1"/>
</dbReference>
<organism evidence="4 5">
    <name type="scientific">Paenibacillus dendrobii</name>
    <dbReference type="NCBI Taxonomy" id="2691084"/>
    <lineage>
        <taxon>Bacteria</taxon>
        <taxon>Bacillati</taxon>
        <taxon>Bacillota</taxon>
        <taxon>Bacilli</taxon>
        <taxon>Bacillales</taxon>
        <taxon>Paenibacillaceae</taxon>
        <taxon>Paenibacillus</taxon>
    </lineage>
</organism>
<feature type="compositionally biased region" description="Gly residues" evidence="1">
    <location>
        <begin position="474"/>
        <end position="517"/>
    </location>
</feature>
<evidence type="ECO:0000259" key="3">
    <source>
        <dbReference type="PROSITE" id="PS51272"/>
    </source>
</evidence>
<sequence length="831" mass="87660">MKKWLGTSLSGLLLFGMLAGGVSAEKNEVSSVADAAVKSNAVEVKKATFSDMSTHWAKDAVQLWSGRGIVQGSEDRLFAPNREITRAEWTAMINRMFQYQGKSATTFSDVQPEAWYAKDASAALAAGYATGYSDGTFRPNGTLSRQEAAVTVSRILKLQGGSGITFNDASSIPAWSKEAVAAASAKKLIEGYTDGSFVPGKALTRAEAIQILDRTFKEYGDWYGEGAVYGPEKGLEKKGGSVVVNSAGVTLQNMDIAGDLIIGKQVGDGDVYLRNVNVHGKTYVYGGGENSVHLEDSVLLTVIVNKQDGTVRLVASGKTTVQEITIQTGAKLEAAKGADISKVSLSDELPEKSRVYLTGDFETVDVLAKSISIQVPSGSIGELNVADSADATSIEVSKEAKILNAILNAAVSILGEGSIEKAVVNASGITMDKAPGKVELGSAVPKDTNIKIGGIDKPADQWTAKTPSVPSTGSGSGGGGSTPNTGGGSGDPGNGGSTDPGNGNGGGNGGGSTPGGGYDGGTWFSIGIESDTVTVTESVYINSPRTGYAYFTDSRVDGNNPVMLEAAVEAGAANKVPVTALTRTELPTTGVAKGFGSSYRAFVVDEQGKVSYVITVTVLDGADSPLKQKGMILSGSWTDNQESYFIYFNRAIQAVDGFNVRDYIQYSAKSALPDFKALDPNDKVEMKTNGILITPQIASLGKSTYFRLLPGAVETLDGAYKNELYTSTAYSSFTRADLIDYPGKWDITVPIGTVLNFKVNYSGDVYFVYRDTYGTQTDFDKEVTDGHGLKLSVSDDAIDEVYAFDTKDLQEGEYKLYPFGGYTIQVTLTKP</sequence>
<accession>A0A7X3ILT8</accession>
<dbReference type="PANTHER" id="PTHR43308:SF5">
    <property type="entry name" value="S-LAYER PROTEIN _ PEPTIDOGLYCAN ENDO-BETA-N-ACETYLGLUCOSAMINIDASE"/>
    <property type="match status" value="1"/>
</dbReference>
<reference evidence="4 5" key="1">
    <citation type="submission" date="2019-12" db="EMBL/GenBank/DDBJ databases">
        <title>Paenibacillus sp. nov., an endophytic bacterium isolated from the stem of Dendrobium.</title>
        <authorList>
            <person name="Zhao R."/>
        </authorList>
    </citation>
    <scope>NUCLEOTIDE SEQUENCE [LARGE SCALE GENOMIC DNA]</scope>
    <source>
        <strain evidence="4 5">HJL G12</strain>
    </source>
</reference>
<evidence type="ECO:0000313" key="5">
    <source>
        <dbReference type="Proteomes" id="UP000460318"/>
    </source>
</evidence>